<dbReference type="Pfam" id="PF06971">
    <property type="entry name" value="Put_DNA-bind_N"/>
    <property type="match status" value="1"/>
</dbReference>
<dbReference type="InterPro" id="IPR058236">
    <property type="entry name" value="Rex_actinobacterial-type"/>
</dbReference>
<comment type="subunit">
    <text evidence="7">Homodimer.</text>
</comment>
<keyword evidence="4 7" id="KW-0520">NAD</keyword>
<evidence type="ECO:0000256" key="7">
    <source>
        <dbReference type="HAMAP-Rule" id="MF_01131"/>
    </source>
</evidence>
<dbReference type="PANTHER" id="PTHR35786:SF1">
    <property type="entry name" value="REDOX-SENSING TRANSCRIPTIONAL REPRESSOR REX 1"/>
    <property type="match status" value="1"/>
</dbReference>
<dbReference type="GO" id="GO:0045892">
    <property type="term" value="P:negative regulation of DNA-templated transcription"/>
    <property type="evidence" value="ECO:0007669"/>
    <property type="project" value="InterPro"/>
</dbReference>
<evidence type="ECO:0000256" key="3">
    <source>
        <dbReference type="ARBA" id="ARBA00023015"/>
    </source>
</evidence>
<keyword evidence="3 7" id="KW-0805">Transcription regulation</keyword>
<keyword evidence="2 7" id="KW-0678">Repressor</keyword>
<dbReference type="GO" id="GO:0005737">
    <property type="term" value="C:cytoplasm"/>
    <property type="evidence" value="ECO:0007669"/>
    <property type="project" value="UniProtKB-SubCell"/>
</dbReference>
<comment type="function">
    <text evidence="7">Modulates transcription in response to changes in cellular NADH/NAD(+) redox state.</text>
</comment>
<evidence type="ECO:0000313" key="10">
    <source>
        <dbReference type="Proteomes" id="UP000582837"/>
    </source>
</evidence>
<dbReference type="NCBIfam" id="NF003995">
    <property type="entry name" value="PRK05472.2-4"/>
    <property type="match status" value="1"/>
</dbReference>
<dbReference type="NCBIfam" id="NF003992">
    <property type="entry name" value="PRK05472.2-1"/>
    <property type="match status" value="1"/>
</dbReference>
<dbReference type="NCBIfam" id="NF003989">
    <property type="entry name" value="PRK05472.1-3"/>
    <property type="match status" value="1"/>
</dbReference>
<dbReference type="InterPro" id="IPR036291">
    <property type="entry name" value="NAD(P)-bd_dom_sf"/>
</dbReference>
<evidence type="ECO:0000256" key="6">
    <source>
        <dbReference type="ARBA" id="ARBA00023163"/>
    </source>
</evidence>
<organism evidence="9 10">
    <name type="scientific">Longimicrobium terrae</name>
    <dbReference type="NCBI Taxonomy" id="1639882"/>
    <lineage>
        <taxon>Bacteria</taxon>
        <taxon>Pseudomonadati</taxon>
        <taxon>Gemmatimonadota</taxon>
        <taxon>Longimicrobiia</taxon>
        <taxon>Longimicrobiales</taxon>
        <taxon>Longimicrobiaceae</taxon>
        <taxon>Longimicrobium</taxon>
    </lineage>
</organism>
<dbReference type="PANTHER" id="PTHR35786">
    <property type="entry name" value="REDOX-SENSING TRANSCRIPTIONAL REPRESSOR REX"/>
    <property type="match status" value="1"/>
</dbReference>
<dbReference type="Pfam" id="PF02629">
    <property type="entry name" value="CoA_binding"/>
    <property type="match status" value="1"/>
</dbReference>
<dbReference type="InterPro" id="IPR022876">
    <property type="entry name" value="Tscrpt_rep_Rex"/>
</dbReference>
<evidence type="ECO:0000313" key="9">
    <source>
        <dbReference type="EMBL" id="MBB6073450.1"/>
    </source>
</evidence>
<dbReference type="SUPFAM" id="SSF51735">
    <property type="entry name" value="NAD(P)-binding Rossmann-fold domains"/>
    <property type="match status" value="1"/>
</dbReference>
<protein>
    <recommendedName>
        <fullName evidence="7">Redox-sensing transcriptional repressor Rex</fullName>
    </recommendedName>
</protein>
<dbReference type="GO" id="GO:0051775">
    <property type="term" value="P:response to redox state"/>
    <property type="evidence" value="ECO:0007669"/>
    <property type="project" value="InterPro"/>
</dbReference>
<dbReference type="EMBL" id="JACHIA010000024">
    <property type="protein sequence ID" value="MBB6073450.1"/>
    <property type="molecule type" value="Genomic_DNA"/>
</dbReference>
<gene>
    <name evidence="7" type="primary">rex</name>
    <name evidence="9" type="ORF">HNQ61_005117</name>
</gene>
<evidence type="ECO:0000256" key="4">
    <source>
        <dbReference type="ARBA" id="ARBA00023027"/>
    </source>
</evidence>
<dbReference type="SMART" id="SM00881">
    <property type="entry name" value="CoA_binding"/>
    <property type="match status" value="1"/>
</dbReference>
<evidence type="ECO:0000256" key="2">
    <source>
        <dbReference type="ARBA" id="ARBA00022491"/>
    </source>
</evidence>
<evidence type="ECO:0000256" key="1">
    <source>
        <dbReference type="ARBA" id="ARBA00022490"/>
    </source>
</evidence>
<dbReference type="InterPro" id="IPR009718">
    <property type="entry name" value="Rex_DNA-bd_C_dom"/>
</dbReference>
<evidence type="ECO:0000256" key="5">
    <source>
        <dbReference type="ARBA" id="ARBA00023125"/>
    </source>
</evidence>
<dbReference type="InterPro" id="IPR003781">
    <property type="entry name" value="CoA-bd"/>
</dbReference>
<accession>A0A841H5V3</accession>
<feature type="domain" description="CoA-binding" evidence="8">
    <location>
        <begin position="77"/>
        <end position="178"/>
    </location>
</feature>
<dbReference type="InterPro" id="IPR036390">
    <property type="entry name" value="WH_DNA-bd_sf"/>
</dbReference>
<evidence type="ECO:0000259" key="8">
    <source>
        <dbReference type="SMART" id="SM00881"/>
    </source>
</evidence>
<dbReference type="GO" id="GO:0003700">
    <property type="term" value="F:DNA-binding transcription factor activity"/>
    <property type="evidence" value="ECO:0007669"/>
    <property type="project" value="UniProtKB-UniRule"/>
</dbReference>
<name>A0A841H5V3_9BACT</name>
<dbReference type="RefSeq" id="WP_170039080.1">
    <property type="nucleotide sequence ID" value="NZ_JABDTL010000002.1"/>
</dbReference>
<dbReference type="GO" id="GO:0003677">
    <property type="term" value="F:DNA binding"/>
    <property type="evidence" value="ECO:0007669"/>
    <property type="project" value="UniProtKB-UniRule"/>
</dbReference>
<comment type="caution">
    <text evidence="9">The sequence shown here is derived from an EMBL/GenBank/DDBJ whole genome shotgun (WGS) entry which is preliminary data.</text>
</comment>
<comment type="subcellular location">
    <subcellularLocation>
        <location evidence="7">Cytoplasm</location>
    </subcellularLocation>
</comment>
<dbReference type="Proteomes" id="UP000582837">
    <property type="component" value="Unassembled WGS sequence"/>
</dbReference>
<proteinExistence type="inferred from homology"/>
<sequence>MKKISESAVRRLSLYLRLLQEADAAGAETISSGQLAERGGTTSAQVRKDLSLFGSFGKRGLGYSVHELLGRIRDILGLQRHWRVALIGAGKLGSALFSYRDFEARGFEIKAVFDRDPEKVGTALGGLTVRADEEMDRALREEAVEIAIVAVPGEAAQHVVDRVVKAGVGAVLNFAPVRLKVPRGVTLRNVDVTLELEGLSFALNSR</sequence>
<dbReference type="AlphaFoldDB" id="A0A841H5V3"/>
<dbReference type="Gene3D" id="3.40.50.720">
    <property type="entry name" value="NAD(P)-binding Rossmann-like Domain"/>
    <property type="match status" value="1"/>
</dbReference>
<keyword evidence="1 7" id="KW-0963">Cytoplasm</keyword>
<dbReference type="SUPFAM" id="SSF46785">
    <property type="entry name" value="Winged helix' DNA-binding domain"/>
    <property type="match status" value="1"/>
</dbReference>
<feature type="binding site" evidence="7">
    <location>
        <begin position="88"/>
        <end position="93"/>
    </location>
    <ligand>
        <name>NAD(+)</name>
        <dbReference type="ChEBI" id="CHEBI:57540"/>
    </ligand>
</feature>
<keyword evidence="5 7" id="KW-0238">DNA-binding</keyword>
<dbReference type="NCBIfam" id="NF003996">
    <property type="entry name" value="PRK05472.2-5"/>
    <property type="match status" value="1"/>
</dbReference>
<dbReference type="NCBIfam" id="NF003993">
    <property type="entry name" value="PRK05472.2-2"/>
    <property type="match status" value="1"/>
</dbReference>
<dbReference type="HAMAP" id="MF_01131">
    <property type="entry name" value="Rex"/>
    <property type="match status" value="1"/>
</dbReference>
<reference evidence="9 10" key="1">
    <citation type="submission" date="2020-08" db="EMBL/GenBank/DDBJ databases">
        <title>Genomic Encyclopedia of Type Strains, Phase IV (KMG-IV): sequencing the most valuable type-strain genomes for metagenomic binning, comparative biology and taxonomic classification.</title>
        <authorList>
            <person name="Goeker M."/>
        </authorList>
    </citation>
    <scope>NUCLEOTIDE SEQUENCE [LARGE SCALE GENOMIC DNA]</scope>
    <source>
        <strain evidence="9 10">DSM 29007</strain>
    </source>
</reference>
<dbReference type="NCBIfam" id="NF003994">
    <property type="entry name" value="PRK05472.2-3"/>
    <property type="match status" value="1"/>
</dbReference>
<dbReference type="InterPro" id="IPR036388">
    <property type="entry name" value="WH-like_DNA-bd_sf"/>
</dbReference>
<feature type="DNA-binding region" description="H-T-H motif" evidence="7">
    <location>
        <begin position="14"/>
        <end position="53"/>
    </location>
</feature>
<keyword evidence="6 7" id="KW-0804">Transcription</keyword>
<comment type="similarity">
    <text evidence="7">Belongs to the transcriptional regulatory Rex family.</text>
</comment>
<dbReference type="Gene3D" id="1.10.10.10">
    <property type="entry name" value="Winged helix-like DNA-binding domain superfamily/Winged helix DNA-binding domain"/>
    <property type="match status" value="1"/>
</dbReference>
<keyword evidence="10" id="KW-1185">Reference proteome</keyword>